<dbReference type="PROSITE" id="PS00108">
    <property type="entry name" value="PROTEIN_KINASE_ST"/>
    <property type="match status" value="1"/>
</dbReference>
<feature type="compositionally biased region" description="Basic and acidic residues" evidence="17">
    <location>
        <begin position="936"/>
        <end position="951"/>
    </location>
</feature>
<evidence type="ECO:0000256" key="10">
    <source>
        <dbReference type="ARBA" id="ARBA00022777"/>
    </source>
</evidence>
<dbReference type="FunFam" id="3.30.200.20:FF:000328">
    <property type="entry name" value="Leucine-rich repeat protein kinase family protein"/>
    <property type="match status" value="1"/>
</dbReference>
<keyword evidence="4" id="KW-0433">Leucine-rich repeat</keyword>
<dbReference type="EMBL" id="CAMGYJ010000006">
    <property type="protein sequence ID" value="CAI0438450.1"/>
    <property type="molecule type" value="Genomic_DNA"/>
</dbReference>
<dbReference type="PROSITE" id="PS00107">
    <property type="entry name" value="PROTEIN_KINASE_ATP"/>
    <property type="match status" value="1"/>
</dbReference>
<dbReference type="InterPro" id="IPR003591">
    <property type="entry name" value="Leu-rich_rpt_typical-subtyp"/>
</dbReference>
<feature type="transmembrane region" description="Helical" evidence="18">
    <location>
        <begin position="572"/>
        <end position="595"/>
    </location>
</feature>
<gene>
    <name evidence="20" type="ORF">LITE_LOCUS25808</name>
</gene>
<keyword evidence="3" id="KW-0723">Serine/threonine-protein kinase</keyword>
<keyword evidence="15" id="KW-0325">Glycoprotein</keyword>
<dbReference type="EC" id="2.7.11.1" evidence="2"/>
<evidence type="ECO:0000256" key="6">
    <source>
        <dbReference type="ARBA" id="ARBA00022692"/>
    </source>
</evidence>
<dbReference type="InterPro" id="IPR017441">
    <property type="entry name" value="Protein_kinase_ATP_BS"/>
</dbReference>
<protein>
    <recommendedName>
        <fullName evidence="2">non-specific serine/threonine protein kinase</fullName>
        <ecNumber evidence="2">2.7.11.1</ecNumber>
    </recommendedName>
</protein>
<dbReference type="FunFam" id="1.10.510.10:FF:000453">
    <property type="entry name" value="LRR receptor-like serine/threonine-protein kinase HSL2"/>
    <property type="match status" value="1"/>
</dbReference>
<comment type="subcellular location">
    <subcellularLocation>
        <location evidence="1">Membrane</location>
        <topology evidence="1">Single-pass type I membrane protein</topology>
    </subcellularLocation>
</comment>
<keyword evidence="14" id="KW-0675">Receptor</keyword>
<keyword evidence="10" id="KW-0418">Kinase</keyword>
<keyword evidence="8" id="KW-0677">Repeat</keyword>
<feature type="binding site" evidence="16">
    <location>
        <position position="672"/>
    </location>
    <ligand>
        <name>ATP</name>
        <dbReference type="ChEBI" id="CHEBI:30616"/>
    </ligand>
</feature>
<keyword evidence="5" id="KW-0808">Transferase</keyword>
<evidence type="ECO:0000256" key="15">
    <source>
        <dbReference type="ARBA" id="ARBA00023180"/>
    </source>
</evidence>
<keyword evidence="7" id="KW-0732">Signal</keyword>
<dbReference type="InterPro" id="IPR032675">
    <property type="entry name" value="LRR_dom_sf"/>
</dbReference>
<dbReference type="Proteomes" id="UP001154282">
    <property type="component" value="Unassembled WGS sequence"/>
</dbReference>
<dbReference type="Gene3D" id="3.80.10.10">
    <property type="entry name" value="Ribonuclease Inhibitor"/>
    <property type="match status" value="2"/>
</dbReference>
<dbReference type="Pfam" id="PF00560">
    <property type="entry name" value="LRR_1"/>
    <property type="match status" value="1"/>
</dbReference>
<evidence type="ECO:0000256" key="13">
    <source>
        <dbReference type="ARBA" id="ARBA00023136"/>
    </source>
</evidence>
<dbReference type="Gene3D" id="3.30.200.20">
    <property type="entry name" value="Phosphorylase Kinase, domain 1"/>
    <property type="match status" value="1"/>
</dbReference>
<evidence type="ECO:0000313" key="20">
    <source>
        <dbReference type="EMBL" id="CAI0438450.1"/>
    </source>
</evidence>
<evidence type="ECO:0000256" key="2">
    <source>
        <dbReference type="ARBA" id="ARBA00012513"/>
    </source>
</evidence>
<feature type="region of interest" description="Disordered" evidence="17">
    <location>
        <begin position="923"/>
        <end position="965"/>
    </location>
</feature>
<dbReference type="GO" id="GO:0004674">
    <property type="term" value="F:protein serine/threonine kinase activity"/>
    <property type="evidence" value="ECO:0007669"/>
    <property type="project" value="UniProtKB-KW"/>
</dbReference>
<keyword evidence="11 16" id="KW-0067">ATP-binding</keyword>
<dbReference type="PANTHER" id="PTHR45974">
    <property type="entry name" value="RECEPTOR-LIKE PROTEIN 55"/>
    <property type="match status" value="1"/>
</dbReference>
<evidence type="ECO:0000256" key="14">
    <source>
        <dbReference type="ARBA" id="ARBA00023170"/>
    </source>
</evidence>
<evidence type="ECO:0000256" key="17">
    <source>
        <dbReference type="SAM" id="MobiDB-lite"/>
    </source>
</evidence>
<evidence type="ECO:0000256" key="5">
    <source>
        <dbReference type="ARBA" id="ARBA00022679"/>
    </source>
</evidence>
<organism evidence="20 21">
    <name type="scientific">Linum tenue</name>
    <dbReference type="NCBI Taxonomy" id="586396"/>
    <lineage>
        <taxon>Eukaryota</taxon>
        <taxon>Viridiplantae</taxon>
        <taxon>Streptophyta</taxon>
        <taxon>Embryophyta</taxon>
        <taxon>Tracheophyta</taxon>
        <taxon>Spermatophyta</taxon>
        <taxon>Magnoliopsida</taxon>
        <taxon>eudicotyledons</taxon>
        <taxon>Gunneridae</taxon>
        <taxon>Pentapetalae</taxon>
        <taxon>rosids</taxon>
        <taxon>fabids</taxon>
        <taxon>Malpighiales</taxon>
        <taxon>Linaceae</taxon>
        <taxon>Linum</taxon>
    </lineage>
</organism>
<keyword evidence="21" id="KW-1185">Reference proteome</keyword>
<evidence type="ECO:0000256" key="11">
    <source>
        <dbReference type="ARBA" id="ARBA00022840"/>
    </source>
</evidence>
<comment type="caution">
    <text evidence="20">The sequence shown here is derived from an EMBL/GenBank/DDBJ whole genome shotgun (WGS) entry which is preliminary data.</text>
</comment>
<dbReference type="FunFam" id="3.80.10.10:FF:000363">
    <property type="entry name" value="Leucine-rich repeat family protein"/>
    <property type="match status" value="1"/>
</dbReference>
<keyword evidence="13 18" id="KW-0472">Membrane</keyword>
<feature type="domain" description="Protein kinase" evidence="19">
    <location>
        <begin position="644"/>
        <end position="916"/>
    </location>
</feature>
<dbReference type="CDD" id="cd14066">
    <property type="entry name" value="STKc_IRAK"/>
    <property type="match status" value="1"/>
</dbReference>
<evidence type="ECO:0000256" key="16">
    <source>
        <dbReference type="PROSITE-ProRule" id="PRU10141"/>
    </source>
</evidence>
<proteinExistence type="predicted"/>
<keyword evidence="9 16" id="KW-0547">Nucleotide-binding</keyword>
<keyword evidence="12 18" id="KW-1133">Transmembrane helix</keyword>
<evidence type="ECO:0000259" key="19">
    <source>
        <dbReference type="PROSITE" id="PS50011"/>
    </source>
</evidence>
<reference evidence="20" key="1">
    <citation type="submission" date="2022-08" db="EMBL/GenBank/DDBJ databases">
        <authorList>
            <person name="Gutierrez-Valencia J."/>
        </authorList>
    </citation>
    <scope>NUCLEOTIDE SEQUENCE</scope>
</reference>
<sequence length="965" mass="104831">MMTIYLLPPFLTPQLFWGPLEFHHPVFLTNGNGSKHCAVSVLNSLKDVWANTPPNWVGGDPCGDNWDGISCSGIRVTSITLSSTGLSGQLSGDIASLSELQILDLSYNKGLRGNLPQSIGNLKKLTNLILVGCSFSGPIPDSVGSLTRLTYLSLNSNGFTGTIPPSIGNLINLYWLDLADNQLEGSVPVSDGDTPGLDLLVNTKHFHFGKNQLTGSIPTKLFNSSMTLLHVLFDSNKLTGNIPPTLGQVNSLEVLRLDRNSLTGTVPGSFNNLGSLTELSLSNNDLNGPFPNITGMTVLSSMDMSNNSFDSSSFPSWISSMGSLTTLMLENTQLQGPVPAGLFSLPNLQTVNLARNDLNGSLDIGPSHSSQLQLIDMQSNFISDYRQRPGANDVDIILLRNPVCDETPNGPRQSYCIPPDRNSKYTTPSNSCVPGRCSSNKTASPNCACAFAYTGLLVFRAPSFSDLGNATIFTALQRSLMDSFRSTQLPVDAVQLSNPRKDSSEYLDIDLKVFPYGQDFFNRSGVSRIAFSLSNQTFKPPSMFGPFFFLGDEYTHFDGGGSGSKKSASTGIIIGAAVGGIVLVLMVILAAVYAFRQKKRAQKATEQSHPFAHWDATENTGGFPQLKGARCFSFDELKKYTNNFSDANAIGSGGYGKVYRGVLPTGHLLAIKRAQRESMQGGHEFKTEIELLSRVHHKNVVSLVGFCFEQGEQMLIYEYVPNGTLGDALSGKSGISMEWTRRLKVALGAARGLAYLHELADPPIIHRDIKSANILLDERLTAKVADFGLSKLMGDSEKGHVTTQVKGTMGYLDPEYYMTQQLTEKSDVYSFGVVLLELATAKRPIERGKYIVREVKMAMDKTKSLYNLQTVIDPAICNESLKGLDKFVDLAMSCVHETGADRPSMGDVVKEIELILQQAGLNPNADSVSTSATYEEAEKGSPRHPYSKESFEYSGGFPPSKLEPQ</sequence>
<dbReference type="Gene3D" id="1.10.510.10">
    <property type="entry name" value="Transferase(Phosphotransferase) domain 1"/>
    <property type="match status" value="1"/>
</dbReference>
<dbReference type="PANTHER" id="PTHR45974:SF266">
    <property type="entry name" value="LEUCINE-RICH REPEAT RECEPTOR PROTEIN KINASE HPCA1"/>
    <property type="match status" value="1"/>
</dbReference>
<dbReference type="Pfam" id="PF13855">
    <property type="entry name" value="LRR_8"/>
    <property type="match status" value="1"/>
</dbReference>
<dbReference type="InterPro" id="IPR008271">
    <property type="entry name" value="Ser/Thr_kinase_AS"/>
</dbReference>
<dbReference type="AlphaFoldDB" id="A0AAV0LY10"/>
<dbReference type="SMART" id="SM00220">
    <property type="entry name" value="S_TKc"/>
    <property type="match status" value="1"/>
</dbReference>
<dbReference type="PROSITE" id="PS50011">
    <property type="entry name" value="PROTEIN_KINASE_DOM"/>
    <property type="match status" value="1"/>
</dbReference>
<evidence type="ECO:0000256" key="7">
    <source>
        <dbReference type="ARBA" id="ARBA00022729"/>
    </source>
</evidence>
<dbReference type="SMART" id="SM00369">
    <property type="entry name" value="LRR_TYP"/>
    <property type="match status" value="5"/>
</dbReference>
<keyword evidence="6 18" id="KW-0812">Transmembrane</keyword>
<dbReference type="GO" id="GO:0005524">
    <property type="term" value="F:ATP binding"/>
    <property type="evidence" value="ECO:0007669"/>
    <property type="project" value="UniProtKB-UniRule"/>
</dbReference>
<evidence type="ECO:0000256" key="12">
    <source>
        <dbReference type="ARBA" id="ARBA00022989"/>
    </source>
</evidence>
<name>A0AAV0LY10_9ROSI</name>
<dbReference type="SUPFAM" id="SSF52058">
    <property type="entry name" value="L domain-like"/>
    <property type="match status" value="1"/>
</dbReference>
<evidence type="ECO:0000313" key="21">
    <source>
        <dbReference type="Proteomes" id="UP001154282"/>
    </source>
</evidence>
<evidence type="ECO:0000256" key="3">
    <source>
        <dbReference type="ARBA" id="ARBA00022527"/>
    </source>
</evidence>
<dbReference type="InterPro" id="IPR001611">
    <property type="entry name" value="Leu-rich_rpt"/>
</dbReference>
<evidence type="ECO:0000256" key="9">
    <source>
        <dbReference type="ARBA" id="ARBA00022741"/>
    </source>
</evidence>
<dbReference type="GO" id="GO:0016020">
    <property type="term" value="C:membrane"/>
    <property type="evidence" value="ECO:0007669"/>
    <property type="project" value="UniProtKB-SubCell"/>
</dbReference>
<dbReference type="InterPro" id="IPR000719">
    <property type="entry name" value="Prot_kinase_dom"/>
</dbReference>
<evidence type="ECO:0000256" key="18">
    <source>
        <dbReference type="SAM" id="Phobius"/>
    </source>
</evidence>
<evidence type="ECO:0000256" key="1">
    <source>
        <dbReference type="ARBA" id="ARBA00004479"/>
    </source>
</evidence>
<accession>A0AAV0LY10</accession>
<evidence type="ECO:0000256" key="4">
    <source>
        <dbReference type="ARBA" id="ARBA00022614"/>
    </source>
</evidence>
<dbReference type="InterPro" id="IPR011009">
    <property type="entry name" value="Kinase-like_dom_sf"/>
</dbReference>
<feature type="compositionally biased region" description="Polar residues" evidence="17">
    <location>
        <begin position="923"/>
        <end position="933"/>
    </location>
</feature>
<evidence type="ECO:0000256" key="8">
    <source>
        <dbReference type="ARBA" id="ARBA00022737"/>
    </source>
</evidence>
<dbReference type="FunFam" id="3.80.10.10:FF:000542">
    <property type="entry name" value="Leucine-rich repeat protein kinase family protein"/>
    <property type="match status" value="1"/>
</dbReference>
<dbReference type="SUPFAM" id="SSF56112">
    <property type="entry name" value="Protein kinase-like (PK-like)"/>
    <property type="match status" value="1"/>
</dbReference>
<dbReference type="Pfam" id="PF00069">
    <property type="entry name" value="Pkinase"/>
    <property type="match status" value="1"/>
</dbReference>